<dbReference type="EMBL" id="JAGHQM010000646">
    <property type="protein sequence ID" value="KAH0559245.1"/>
    <property type="molecule type" value="Genomic_DNA"/>
</dbReference>
<feature type="compositionally biased region" description="Low complexity" evidence="1">
    <location>
        <begin position="1"/>
        <end position="14"/>
    </location>
</feature>
<feature type="compositionally biased region" description="Polar residues" evidence="1">
    <location>
        <begin position="527"/>
        <end position="536"/>
    </location>
</feature>
<proteinExistence type="predicted"/>
<evidence type="ECO:0000313" key="3">
    <source>
        <dbReference type="Proteomes" id="UP000750711"/>
    </source>
</evidence>
<feature type="compositionally biased region" description="Basic and acidic residues" evidence="1">
    <location>
        <begin position="216"/>
        <end position="231"/>
    </location>
</feature>
<feature type="compositionally biased region" description="Polar residues" evidence="1">
    <location>
        <begin position="432"/>
        <end position="460"/>
    </location>
</feature>
<keyword evidence="3" id="KW-1185">Reference proteome</keyword>
<name>A0A9P8RQ12_9PEZI</name>
<organism evidence="2 3">
    <name type="scientific">Trichoglossum hirsutum</name>
    <dbReference type="NCBI Taxonomy" id="265104"/>
    <lineage>
        <taxon>Eukaryota</taxon>
        <taxon>Fungi</taxon>
        <taxon>Dikarya</taxon>
        <taxon>Ascomycota</taxon>
        <taxon>Pezizomycotina</taxon>
        <taxon>Geoglossomycetes</taxon>
        <taxon>Geoglossales</taxon>
        <taxon>Geoglossaceae</taxon>
        <taxon>Trichoglossum</taxon>
    </lineage>
</organism>
<evidence type="ECO:0000256" key="1">
    <source>
        <dbReference type="SAM" id="MobiDB-lite"/>
    </source>
</evidence>
<reference evidence="2" key="1">
    <citation type="submission" date="2021-03" db="EMBL/GenBank/DDBJ databases">
        <title>Comparative genomics and phylogenomic investigation of the class Geoglossomycetes provide insights into ecological specialization and systematics.</title>
        <authorList>
            <person name="Melie T."/>
            <person name="Pirro S."/>
            <person name="Miller A.N."/>
            <person name="Quandt A."/>
        </authorList>
    </citation>
    <scope>NUCLEOTIDE SEQUENCE</scope>
    <source>
        <strain evidence="2">CAQ_001_2017</strain>
    </source>
</reference>
<comment type="caution">
    <text evidence="2">The sequence shown here is derived from an EMBL/GenBank/DDBJ whole genome shotgun (WGS) entry which is preliminary data.</text>
</comment>
<accession>A0A9P8RQ12</accession>
<feature type="compositionally biased region" description="Basic and acidic residues" evidence="1">
    <location>
        <begin position="250"/>
        <end position="264"/>
    </location>
</feature>
<protein>
    <submittedName>
        <fullName evidence="2">Uncharacterized protein</fullName>
    </submittedName>
</protein>
<sequence length="798" mass="88046">MPPQEPGAEPGAEPGDVRYGGCSSTASPVRSKLTLCVATPTHAQSGRSGSVEPMMTLDDLIAKSRPPVGRGDNSNRANKVLNGTPHVVQPNHQSTRTTSPILLYGLSNSHRGVLQGPPPPRHPARVDPTPSSGKSRPLPRSPWAGKEKPELRAFAPGLAMKKPKVDPYASLGSALSKQSFSMAADLAVPEIRGTWTTIDRDTNVLGFDRLWHKERNKDKSATDAGRAEKIDNGGSSMAVAPSPSTTIRMSEGEESNHEILDDRFENPDIDIDEDIRKKFLSVKEVTTERPPPGSLLEHRNPFLLKSASSAPMTVIIGGRVAKVLKPKADLRGEFQDRFGNYVGENLGRMKKHLIEDRQMKIRLRDEEMVEATKQKRAFEALGPEEREVAIAKRQVPMGFITGGQGAAPADIFEFSDIPEVYLRPVLENTSARRNRSTTLPRQSVTDKASSSKPSVTGKSDASSRTRETTTSSGSGFHPIEEFDSSYLAQKDAHQPTPASGTSNSTVRATGANTVSISTTRKSRGRKIQTTISSTDPSGVPSLVDEDPDLVHPEDVEDIPGEYIPENSDAKADVWTKLRKTSLIRGRVVSVTLHDPVHFTPGAVMERVFGGIIQEVQFHPKERIALVVFVFPAEAEDFVRHVKAMKENNYQEHRRLQIDADWYKGSEHNAVYPLTYQIALRVIGDDTRRVLGVNGIPLQKKKEQVNEELKLNLGKLMVKVGLMTSNKRYVRERDGKMAIIEFSSIRDAVEAMRLFSAGIFTCIITRASESDRICEEPKRTKLLLRAFVQVDKIDLTRMF</sequence>
<feature type="region of interest" description="Disordered" evidence="1">
    <location>
        <begin position="216"/>
        <end position="264"/>
    </location>
</feature>
<feature type="compositionally biased region" description="Polar residues" evidence="1">
    <location>
        <begin position="496"/>
        <end position="519"/>
    </location>
</feature>
<feature type="region of interest" description="Disordered" evidence="1">
    <location>
        <begin position="108"/>
        <end position="148"/>
    </location>
</feature>
<dbReference type="AlphaFoldDB" id="A0A9P8RQ12"/>
<gene>
    <name evidence="2" type="ORF">GP486_004242</name>
</gene>
<feature type="region of interest" description="Disordered" evidence="1">
    <location>
        <begin position="1"/>
        <end position="27"/>
    </location>
</feature>
<feature type="region of interest" description="Disordered" evidence="1">
    <location>
        <begin position="432"/>
        <end position="547"/>
    </location>
</feature>
<feature type="region of interest" description="Disordered" evidence="1">
    <location>
        <begin position="60"/>
        <end position="95"/>
    </location>
</feature>
<dbReference type="Proteomes" id="UP000750711">
    <property type="component" value="Unassembled WGS sequence"/>
</dbReference>
<evidence type="ECO:0000313" key="2">
    <source>
        <dbReference type="EMBL" id="KAH0559245.1"/>
    </source>
</evidence>